<name>A0ABY8TZ81_TETOB</name>
<dbReference type="Proteomes" id="UP001244341">
    <property type="component" value="Chromosome 5b"/>
</dbReference>
<dbReference type="InterPro" id="IPR004181">
    <property type="entry name" value="Znf_MIZ"/>
</dbReference>
<dbReference type="EMBL" id="CP126212">
    <property type="protein sequence ID" value="WIA14445.1"/>
    <property type="molecule type" value="Genomic_DNA"/>
</dbReference>
<keyword evidence="2 4" id="KW-0863">Zinc-finger</keyword>
<evidence type="ECO:0000259" key="5">
    <source>
        <dbReference type="PROSITE" id="PS51044"/>
    </source>
</evidence>
<keyword evidence="7" id="KW-1185">Reference proteome</keyword>
<dbReference type="Gene3D" id="3.30.40.10">
    <property type="entry name" value="Zinc/RING finger domain, C3HC4 (zinc finger)"/>
    <property type="match status" value="1"/>
</dbReference>
<reference evidence="6 7" key="1">
    <citation type="submission" date="2023-05" db="EMBL/GenBank/DDBJ databases">
        <title>A 100% complete, gapless, phased diploid assembly of the Scenedesmus obliquus UTEX 3031 genome.</title>
        <authorList>
            <person name="Biondi T.C."/>
            <person name="Hanschen E.R."/>
            <person name="Kwon T."/>
            <person name="Eng W."/>
            <person name="Kruse C.P.S."/>
            <person name="Koehler S.I."/>
            <person name="Kunde Y."/>
            <person name="Gleasner C.D."/>
            <person name="You Mak K.T."/>
            <person name="Polle J."/>
            <person name="Hovde B.T."/>
            <person name="Starkenburg S.R."/>
        </authorList>
    </citation>
    <scope>NUCLEOTIDE SEQUENCE [LARGE SCALE GENOMIC DNA]</scope>
    <source>
        <strain evidence="6 7">DOE0152z</strain>
    </source>
</reference>
<dbReference type="PROSITE" id="PS51044">
    <property type="entry name" value="ZF_SP_RING"/>
    <property type="match status" value="1"/>
</dbReference>
<dbReference type="PANTHER" id="PTHR10782">
    <property type="entry name" value="ZINC FINGER MIZ DOMAIN-CONTAINING PROTEIN"/>
    <property type="match status" value="1"/>
</dbReference>
<keyword evidence="3" id="KW-0862">Zinc</keyword>
<keyword evidence="1" id="KW-0479">Metal-binding</keyword>
<dbReference type="Pfam" id="PF02891">
    <property type="entry name" value="zf-MIZ"/>
    <property type="match status" value="1"/>
</dbReference>
<proteinExistence type="predicted"/>
<accession>A0ABY8TZ81</accession>
<dbReference type="PANTHER" id="PTHR10782:SF4">
    <property type="entry name" value="TONALLI, ISOFORM E"/>
    <property type="match status" value="1"/>
</dbReference>
<sequence>MPAADEVNGHWRISKPEQRAGHAIEPLFLAQHQRSASYPNSSPGLRLLGRDAASAAGKASNDVGLVAIRHLPPASAAALAKAAAAGGSGQCSVSCSMSVLLTNSQVRMVKAKTATLQLVCMLMGDAVPHRCQWPPSVHLTVNGQRMHVKTAKRIGTQQLKPTQVDSLVDISGCVGGAASIVLLSGAVSASSSSSSSSSYVLGARLVRQQGSDRVKALMAAPPSLEAALTAVKDKLAGDGDIEVSGAALPLRCPLSGCLIHTPARFRSSPGLDCFDLEAFLQVAAASGKWQCPQTMALHSVGELSVEPYLAAVLKALRGAGLAEGVEAVEVAPDGSWRPKGLQQ</sequence>
<dbReference type="InterPro" id="IPR013083">
    <property type="entry name" value="Znf_RING/FYVE/PHD"/>
</dbReference>
<evidence type="ECO:0000256" key="2">
    <source>
        <dbReference type="ARBA" id="ARBA00022771"/>
    </source>
</evidence>
<evidence type="ECO:0000313" key="6">
    <source>
        <dbReference type="EMBL" id="WIA14445.1"/>
    </source>
</evidence>
<feature type="domain" description="SP-RING-type" evidence="5">
    <location>
        <begin position="237"/>
        <end position="318"/>
    </location>
</feature>
<gene>
    <name evidence="6" type="ORF">OEZ85_002970</name>
</gene>
<protein>
    <recommendedName>
        <fullName evidence="5">SP-RING-type domain-containing protein</fullName>
    </recommendedName>
</protein>
<evidence type="ECO:0000256" key="1">
    <source>
        <dbReference type="ARBA" id="ARBA00022723"/>
    </source>
</evidence>
<evidence type="ECO:0000313" key="7">
    <source>
        <dbReference type="Proteomes" id="UP001244341"/>
    </source>
</evidence>
<evidence type="ECO:0000256" key="3">
    <source>
        <dbReference type="ARBA" id="ARBA00022833"/>
    </source>
</evidence>
<organism evidence="6 7">
    <name type="scientific">Tetradesmus obliquus</name>
    <name type="common">Green alga</name>
    <name type="synonym">Acutodesmus obliquus</name>
    <dbReference type="NCBI Taxonomy" id="3088"/>
    <lineage>
        <taxon>Eukaryota</taxon>
        <taxon>Viridiplantae</taxon>
        <taxon>Chlorophyta</taxon>
        <taxon>core chlorophytes</taxon>
        <taxon>Chlorophyceae</taxon>
        <taxon>CS clade</taxon>
        <taxon>Sphaeropleales</taxon>
        <taxon>Scenedesmaceae</taxon>
        <taxon>Tetradesmus</taxon>
    </lineage>
</organism>
<evidence type="ECO:0000256" key="4">
    <source>
        <dbReference type="PROSITE-ProRule" id="PRU00452"/>
    </source>
</evidence>